<dbReference type="InterPro" id="IPR053790">
    <property type="entry name" value="P5CR-like_CS"/>
</dbReference>
<evidence type="ECO:0000256" key="5">
    <source>
        <dbReference type="ARBA" id="ARBA00021413"/>
    </source>
</evidence>
<reference evidence="17" key="1">
    <citation type="submission" date="2020-05" db="UniProtKB">
        <authorList>
            <consortium name="EnsemblMetazoa"/>
        </authorList>
    </citation>
    <scope>IDENTIFICATION</scope>
    <source>
        <strain evidence="17">MAF</strain>
    </source>
</reference>
<name>A0A182US20_ANOME</name>
<evidence type="ECO:0000313" key="18">
    <source>
        <dbReference type="Proteomes" id="UP000075903"/>
    </source>
</evidence>
<sequence>MSSPAALQKCKAVGFIGGGNMAYAIASGLLSKGVLQPDQIIVSATRLENLQARWAPLGVTRTTVDNAEVILQSDIVFICVKPQMFNYVLANLNIAKLKQYDKSNQKLYVSIMAGVTLSRLIQDLEMFQPCLIARAMPNTPVQVGVGCTVYCRVVSGHPVPPLYRDMHTMFAALGVVHEVEESKMNAATGLAGCGPAYVYEFIEALADGGVKQGIPRDMALQLAAQTVMGAAKTVLDTGKHPAVLKDEVCSPGGATIHGVHALEQGSMRGTVMNAVESATKRAAELS</sequence>
<evidence type="ECO:0000256" key="2">
    <source>
        <dbReference type="ARBA" id="ARBA00005205"/>
    </source>
</evidence>
<dbReference type="Pfam" id="PF14748">
    <property type="entry name" value="P5CR_dimer"/>
    <property type="match status" value="1"/>
</dbReference>
<dbReference type="InterPro" id="IPR029036">
    <property type="entry name" value="P5CR_dimer"/>
</dbReference>
<dbReference type="VEuPathDB" id="VectorBase:AMEM21_000411"/>
<keyword evidence="8 14" id="KW-0641">Proline biosynthesis</keyword>
<evidence type="ECO:0000259" key="15">
    <source>
        <dbReference type="Pfam" id="PF03807"/>
    </source>
</evidence>
<dbReference type="EnsemblMetazoa" id="AMEM002636-RA">
    <property type="protein sequence ID" value="AMEM002636-PA"/>
    <property type="gene ID" value="AMEM002636"/>
</dbReference>
<keyword evidence="18" id="KW-1185">Reference proteome</keyword>
<dbReference type="RefSeq" id="XP_041788051.1">
    <property type="nucleotide sequence ID" value="XM_041932117.1"/>
</dbReference>
<feature type="binding site" evidence="13">
    <location>
        <position position="66"/>
    </location>
    <ligand>
        <name>NADPH</name>
        <dbReference type="ChEBI" id="CHEBI:57783"/>
    </ligand>
</feature>
<dbReference type="InterPro" id="IPR000304">
    <property type="entry name" value="Pyrroline-COOH_reductase"/>
</dbReference>
<evidence type="ECO:0000256" key="1">
    <source>
        <dbReference type="ARBA" id="ARBA00004496"/>
    </source>
</evidence>
<dbReference type="SUPFAM" id="SSF51735">
    <property type="entry name" value="NAD(P)-binding Rossmann-fold domains"/>
    <property type="match status" value="1"/>
</dbReference>
<dbReference type="InterPro" id="IPR036291">
    <property type="entry name" value="NAD(P)-bd_dom_sf"/>
</dbReference>
<keyword evidence="9 13" id="KW-0521">NADP</keyword>
<dbReference type="GeneID" id="121603438"/>
<dbReference type="GO" id="GO:0055129">
    <property type="term" value="P:L-proline biosynthetic process"/>
    <property type="evidence" value="ECO:0007669"/>
    <property type="project" value="UniProtKB-UniPathway"/>
</dbReference>
<keyword evidence="7 14" id="KW-0028">Amino-acid biosynthesis</keyword>
<evidence type="ECO:0000256" key="12">
    <source>
        <dbReference type="ARBA" id="ARBA00052690"/>
    </source>
</evidence>
<comment type="similarity">
    <text evidence="3 14">Belongs to the pyrroline-5-carboxylate reductase family.</text>
</comment>
<dbReference type="EC" id="1.5.1.2" evidence="4 14"/>
<evidence type="ECO:0000256" key="11">
    <source>
        <dbReference type="ARBA" id="ARBA00050547"/>
    </source>
</evidence>
<protein>
    <recommendedName>
        <fullName evidence="5 14">Pyrroline-5-carboxylate reductase</fullName>
        <ecNumber evidence="4 14">1.5.1.2</ecNumber>
    </recommendedName>
</protein>
<feature type="binding site" evidence="13">
    <location>
        <begin position="16"/>
        <end position="21"/>
    </location>
    <ligand>
        <name>NADP(+)</name>
        <dbReference type="ChEBI" id="CHEBI:58349"/>
    </ligand>
</feature>
<dbReference type="Gene3D" id="1.10.3730.10">
    <property type="entry name" value="ProC C-terminal domain-like"/>
    <property type="match status" value="1"/>
</dbReference>
<comment type="subcellular location">
    <subcellularLocation>
        <location evidence="1">Cytoplasm</location>
    </subcellularLocation>
</comment>
<evidence type="ECO:0000256" key="6">
    <source>
        <dbReference type="ARBA" id="ARBA00022490"/>
    </source>
</evidence>
<feature type="domain" description="Pyrroline-5-carboxylate reductase catalytic N-terminal" evidence="15">
    <location>
        <begin position="13"/>
        <end position="114"/>
    </location>
</feature>
<dbReference type="PROSITE" id="PS00521">
    <property type="entry name" value="P5CR"/>
    <property type="match status" value="1"/>
</dbReference>
<accession>A0A182US20</accession>
<keyword evidence="10 14" id="KW-0560">Oxidoreductase</keyword>
<proteinExistence type="inferred from homology"/>
<evidence type="ECO:0000256" key="10">
    <source>
        <dbReference type="ARBA" id="ARBA00023002"/>
    </source>
</evidence>
<dbReference type="NCBIfam" id="TIGR00112">
    <property type="entry name" value="proC"/>
    <property type="match status" value="1"/>
</dbReference>
<dbReference type="PANTHER" id="PTHR11645">
    <property type="entry name" value="PYRROLINE-5-CARBOXYLATE REDUCTASE"/>
    <property type="match status" value="1"/>
</dbReference>
<dbReference type="KEGG" id="amer:121603438"/>
<dbReference type="FunFam" id="3.40.50.720:FF:000190">
    <property type="entry name" value="Pyrroline-5-carboxylate reductase"/>
    <property type="match status" value="1"/>
</dbReference>
<dbReference type="VEuPathDB" id="VectorBase:AMEM002636"/>
<evidence type="ECO:0000256" key="4">
    <source>
        <dbReference type="ARBA" id="ARBA00012855"/>
    </source>
</evidence>
<comment type="catalytic activity">
    <reaction evidence="12 14">
        <text>L-proline + NADP(+) = (S)-1-pyrroline-5-carboxylate + NADPH + 2 H(+)</text>
        <dbReference type="Rhea" id="RHEA:14109"/>
        <dbReference type="ChEBI" id="CHEBI:15378"/>
        <dbReference type="ChEBI" id="CHEBI:17388"/>
        <dbReference type="ChEBI" id="CHEBI:57783"/>
        <dbReference type="ChEBI" id="CHEBI:58349"/>
        <dbReference type="ChEBI" id="CHEBI:60039"/>
        <dbReference type="EC" id="1.5.1.2"/>
    </reaction>
</comment>
<dbReference type="CTD" id="42284"/>
<dbReference type="InterPro" id="IPR028939">
    <property type="entry name" value="P5C_Rdtase_cat_N"/>
</dbReference>
<dbReference type="Proteomes" id="UP000075903">
    <property type="component" value="Unassembled WGS sequence"/>
</dbReference>
<dbReference type="Gene3D" id="3.40.50.720">
    <property type="entry name" value="NAD(P)-binding Rossmann-like Domain"/>
    <property type="match status" value="1"/>
</dbReference>
<dbReference type="STRING" id="30066.A0A182US20"/>
<dbReference type="UniPathway" id="UPA00098">
    <property type="reaction ID" value="UER00361"/>
</dbReference>
<keyword evidence="6" id="KW-0963">Cytoplasm</keyword>
<dbReference type="PIRSF" id="PIRSF000193">
    <property type="entry name" value="Pyrrol-5-carb_rd"/>
    <property type="match status" value="1"/>
</dbReference>
<evidence type="ECO:0000256" key="13">
    <source>
        <dbReference type="PIRSR" id="PIRSR000193-1"/>
    </source>
</evidence>
<dbReference type="FunFam" id="1.10.3730.10:FF:000001">
    <property type="entry name" value="Pyrroline-5-carboxylate reductase"/>
    <property type="match status" value="1"/>
</dbReference>
<dbReference type="SUPFAM" id="SSF48179">
    <property type="entry name" value="6-phosphogluconate dehydrogenase C-terminal domain-like"/>
    <property type="match status" value="1"/>
</dbReference>
<evidence type="ECO:0000256" key="9">
    <source>
        <dbReference type="ARBA" id="ARBA00022857"/>
    </source>
</evidence>
<comment type="catalytic activity">
    <reaction evidence="11">
        <text>L-proline + NAD(+) = (S)-1-pyrroline-5-carboxylate + NADH + 2 H(+)</text>
        <dbReference type="Rhea" id="RHEA:14105"/>
        <dbReference type="ChEBI" id="CHEBI:15378"/>
        <dbReference type="ChEBI" id="CHEBI:17388"/>
        <dbReference type="ChEBI" id="CHEBI:57540"/>
        <dbReference type="ChEBI" id="CHEBI:57945"/>
        <dbReference type="ChEBI" id="CHEBI:60039"/>
        <dbReference type="EC" id="1.5.1.2"/>
    </reaction>
</comment>
<organism evidence="17 18">
    <name type="scientific">Anopheles merus</name>
    <name type="common">Mosquito</name>
    <dbReference type="NCBI Taxonomy" id="30066"/>
    <lineage>
        <taxon>Eukaryota</taxon>
        <taxon>Metazoa</taxon>
        <taxon>Ecdysozoa</taxon>
        <taxon>Arthropoda</taxon>
        <taxon>Hexapoda</taxon>
        <taxon>Insecta</taxon>
        <taxon>Pterygota</taxon>
        <taxon>Neoptera</taxon>
        <taxon>Endopterygota</taxon>
        <taxon>Diptera</taxon>
        <taxon>Nematocera</taxon>
        <taxon>Culicoidea</taxon>
        <taxon>Culicidae</taxon>
        <taxon>Anophelinae</taxon>
        <taxon>Anopheles</taxon>
    </lineage>
</organism>
<dbReference type="InterPro" id="IPR008927">
    <property type="entry name" value="6-PGluconate_DH-like_C_sf"/>
</dbReference>
<evidence type="ECO:0000256" key="3">
    <source>
        <dbReference type="ARBA" id="ARBA00005525"/>
    </source>
</evidence>
<feature type="domain" description="Pyrroline-5-carboxylate reductase dimerisation" evidence="16">
    <location>
        <begin position="181"/>
        <end position="285"/>
    </location>
</feature>
<dbReference type="Pfam" id="PF03807">
    <property type="entry name" value="F420_oxidored"/>
    <property type="match status" value="1"/>
</dbReference>
<dbReference type="GO" id="GO:0004735">
    <property type="term" value="F:pyrroline-5-carboxylate reductase activity"/>
    <property type="evidence" value="ECO:0007669"/>
    <property type="project" value="UniProtKB-EC"/>
</dbReference>
<dbReference type="GO" id="GO:0005737">
    <property type="term" value="C:cytoplasm"/>
    <property type="evidence" value="ECO:0007669"/>
    <property type="project" value="UniProtKB-SubCell"/>
</dbReference>
<evidence type="ECO:0000313" key="17">
    <source>
        <dbReference type="EnsemblMetazoa" id="AMEM002636-PA"/>
    </source>
</evidence>
<evidence type="ECO:0000259" key="16">
    <source>
        <dbReference type="Pfam" id="PF14748"/>
    </source>
</evidence>
<evidence type="ECO:0000256" key="8">
    <source>
        <dbReference type="ARBA" id="ARBA00022650"/>
    </source>
</evidence>
<dbReference type="PANTHER" id="PTHR11645:SF69">
    <property type="entry name" value="PYRROLINE-5-CARBOXYLATE REDUCTASE"/>
    <property type="match status" value="1"/>
</dbReference>
<dbReference type="AlphaFoldDB" id="A0A182US20"/>
<dbReference type="HAMAP" id="MF_01925">
    <property type="entry name" value="P5C_reductase"/>
    <property type="match status" value="1"/>
</dbReference>
<evidence type="ECO:0000256" key="7">
    <source>
        <dbReference type="ARBA" id="ARBA00022605"/>
    </source>
</evidence>
<evidence type="ECO:0000256" key="14">
    <source>
        <dbReference type="RuleBase" id="RU003903"/>
    </source>
</evidence>
<comment type="pathway">
    <text evidence="2 14">Amino-acid biosynthesis; L-proline biosynthesis; L-proline from L-glutamate 5-semialdehyde: step 1/1.</text>
</comment>